<keyword evidence="3" id="KW-1185">Reference proteome</keyword>
<evidence type="ECO:0000313" key="2">
    <source>
        <dbReference type="EMBL" id="WGW12733.1"/>
    </source>
</evidence>
<reference evidence="2 3" key="1">
    <citation type="submission" date="2023-05" db="EMBL/GenBank/DDBJ databases">
        <title>Lithophilousrod everest ZFBP1038 complete genpme.</title>
        <authorList>
            <person name="Tian M."/>
        </authorList>
    </citation>
    <scope>NUCLEOTIDE SEQUENCE [LARGE SCALE GENOMIC DNA]</scope>
    <source>
        <strain evidence="2 3">ZFBP1038</strain>
    </source>
</reference>
<organism evidence="2 3">
    <name type="scientific">Saxibacter everestensis</name>
    <dbReference type="NCBI Taxonomy" id="2909229"/>
    <lineage>
        <taxon>Bacteria</taxon>
        <taxon>Bacillati</taxon>
        <taxon>Actinomycetota</taxon>
        <taxon>Actinomycetes</taxon>
        <taxon>Micrococcales</taxon>
        <taxon>Brevibacteriaceae</taxon>
        <taxon>Saxibacter</taxon>
    </lineage>
</organism>
<evidence type="ECO:0000256" key="1">
    <source>
        <dbReference type="SAM" id="MobiDB-lite"/>
    </source>
</evidence>
<accession>A0ABY8QUS3</accession>
<dbReference type="EMBL" id="CP090958">
    <property type="protein sequence ID" value="WGW12733.1"/>
    <property type="molecule type" value="Genomic_DNA"/>
</dbReference>
<protein>
    <submittedName>
        <fullName evidence="2">Uncharacterized protein</fullName>
    </submittedName>
</protein>
<feature type="region of interest" description="Disordered" evidence="1">
    <location>
        <begin position="52"/>
        <end position="74"/>
    </location>
</feature>
<dbReference type="RefSeq" id="WP_349639537.1">
    <property type="nucleotide sequence ID" value="NZ_CP090958.1"/>
</dbReference>
<proteinExistence type="predicted"/>
<dbReference type="Proteomes" id="UP001209083">
    <property type="component" value="Chromosome"/>
</dbReference>
<evidence type="ECO:0000313" key="3">
    <source>
        <dbReference type="Proteomes" id="UP001209083"/>
    </source>
</evidence>
<gene>
    <name evidence="2" type="ORF">LWF01_02880</name>
</gene>
<sequence>MSLHCIVTDCADPNTETTRLAEYGVLCGYHWTWLNRDLADCAELVENIRHETVPSSSPKADGMPRAGKADPPAPINLDAVDVADEIYTTLRIACDATAHPIQQPPPVETVWAAQGYTQGLPAYTQPEDAGRKTRSLVSWLRRHLREISELPDIADLAEQLRAVIPTAKARWPITDRERHFPGGKCRNCARLNLWMRPPEQFEEPALVSCRSCGYIAHDFEKRTA</sequence>
<name>A0ABY8QUS3_9MICO</name>